<dbReference type="SMART" id="SM00225">
    <property type="entry name" value="BTB"/>
    <property type="match status" value="1"/>
</dbReference>
<evidence type="ECO:0000313" key="2">
    <source>
        <dbReference type="EMBL" id="KAG5643343.1"/>
    </source>
</evidence>
<dbReference type="OrthoDB" id="3218112at2759"/>
<dbReference type="SUPFAM" id="SSF54695">
    <property type="entry name" value="POZ domain"/>
    <property type="match status" value="1"/>
</dbReference>
<evidence type="ECO:0000259" key="1">
    <source>
        <dbReference type="PROSITE" id="PS50097"/>
    </source>
</evidence>
<dbReference type="InterPro" id="IPR011333">
    <property type="entry name" value="SKP1/BTB/POZ_sf"/>
</dbReference>
<dbReference type="Proteomes" id="UP000775547">
    <property type="component" value="Unassembled WGS sequence"/>
</dbReference>
<name>A0A9P7G4E6_9AGAR</name>
<protein>
    <recommendedName>
        <fullName evidence="1">BTB domain-containing protein</fullName>
    </recommendedName>
</protein>
<reference evidence="2" key="2">
    <citation type="submission" date="2021-10" db="EMBL/GenBank/DDBJ databases">
        <title>Phylogenomics reveals ancestral predisposition of the termite-cultivated fungus Termitomyces towards a domesticated lifestyle.</title>
        <authorList>
            <person name="Auxier B."/>
            <person name="Grum-Grzhimaylo A."/>
            <person name="Cardenas M.E."/>
            <person name="Lodge J.D."/>
            <person name="Laessoe T."/>
            <person name="Pedersen O."/>
            <person name="Smith M.E."/>
            <person name="Kuyper T.W."/>
            <person name="Franco-Molano E.A."/>
            <person name="Baroni T.J."/>
            <person name="Aanen D.K."/>
        </authorList>
    </citation>
    <scope>NUCLEOTIDE SEQUENCE</scope>
    <source>
        <strain evidence="2">AP01</strain>
        <tissue evidence="2">Mycelium</tissue>
    </source>
</reference>
<dbReference type="InterPro" id="IPR000210">
    <property type="entry name" value="BTB/POZ_dom"/>
</dbReference>
<feature type="domain" description="BTB" evidence="1">
    <location>
        <begin position="18"/>
        <end position="88"/>
    </location>
</feature>
<comment type="caution">
    <text evidence="2">The sequence shown here is derived from an EMBL/GenBank/DDBJ whole genome shotgun (WGS) entry which is preliminary data.</text>
</comment>
<dbReference type="Pfam" id="PF00651">
    <property type="entry name" value="BTB"/>
    <property type="match status" value="1"/>
</dbReference>
<organism evidence="2 3">
    <name type="scientific">Asterophora parasitica</name>
    <dbReference type="NCBI Taxonomy" id="117018"/>
    <lineage>
        <taxon>Eukaryota</taxon>
        <taxon>Fungi</taxon>
        <taxon>Dikarya</taxon>
        <taxon>Basidiomycota</taxon>
        <taxon>Agaricomycotina</taxon>
        <taxon>Agaricomycetes</taxon>
        <taxon>Agaricomycetidae</taxon>
        <taxon>Agaricales</taxon>
        <taxon>Tricholomatineae</taxon>
        <taxon>Lyophyllaceae</taxon>
        <taxon>Asterophora</taxon>
    </lineage>
</organism>
<proteinExistence type="predicted"/>
<gene>
    <name evidence="2" type="ORF">DXG03_001063</name>
</gene>
<accession>A0A9P7G4E6</accession>
<reference evidence="2" key="1">
    <citation type="submission" date="2020-07" db="EMBL/GenBank/DDBJ databases">
        <authorList>
            <person name="Nieuwenhuis M."/>
            <person name="Van De Peppel L.J.J."/>
        </authorList>
    </citation>
    <scope>NUCLEOTIDE SEQUENCE</scope>
    <source>
        <strain evidence="2">AP01</strain>
        <tissue evidence="2">Mycelium</tissue>
    </source>
</reference>
<dbReference type="Gene3D" id="3.30.710.10">
    <property type="entry name" value="Potassium Channel Kv1.1, Chain A"/>
    <property type="match status" value="1"/>
</dbReference>
<keyword evidence="3" id="KW-1185">Reference proteome</keyword>
<evidence type="ECO:0000313" key="3">
    <source>
        <dbReference type="Proteomes" id="UP000775547"/>
    </source>
</evidence>
<dbReference type="AlphaFoldDB" id="A0A9P7G4E6"/>
<dbReference type="PROSITE" id="PS50097">
    <property type="entry name" value="BTB"/>
    <property type="match status" value="1"/>
</dbReference>
<dbReference type="EMBL" id="JABCKV010000119">
    <property type="protein sequence ID" value="KAG5643343.1"/>
    <property type="molecule type" value="Genomic_DNA"/>
</dbReference>
<sequence>MVEVSEPIRSDEFWFSDGSIVILVENTAFRVHKSILSKHSDVFADLFTVPQPVASTLGNDSADSIEGVPVVHLSDNVADFTEVIRALYEPFHFDKLKPDADLVSLIHFVSGILRVSTKYNIVALREKCIAVLRTKFPSTLADCDMLIQSRYKYAASTIVRAIPLARESNVPEILPWAFYISTNIAHEALLEDTVLSWHDKALCLAGKHHLWEMQKTVTHRFHFDNVGGKPPTCQNPNCLPRLPQMMSWRRTEELRVSPHPLEQFTDWDSLKVCPRCVEYAQMLHEKGREKVWKGLPAMFQLGSWEDIFREQNR</sequence>